<dbReference type="GO" id="GO:0055085">
    <property type="term" value="P:transmembrane transport"/>
    <property type="evidence" value="ECO:0007669"/>
    <property type="project" value="InterPro"/>
</dbReference>
<gene>
    <name evidence="10" type="ORF">LL252_01325</name>
</gene>
<dbReference type="RefSeq" id="WP_228232381.1">
    <property type="nucleotide sequence ID" value="NZ_ARXL01000055.1"/>
</dbReference>
<dbReference type="PANTHER" id="PTHR43163:SF6">
    <property type="entry name" value="DIPEPTIDE TRANSPORT SYSTEM PERMEASE PROTEIN DPPB-RELATED"/>
    <property type="match status" value="1"/>
</dbReference>
<organism evidence="10 11">
    <name type="scientific">Alloalcanivorax marinus</name>
    <dbReference type="NCBI Taxonomy" id="1177169"/>
    <lineage>
        <taxon>Bacteria</taxon>
        <taxon>Pseudomonadati</taxon>
        <taxon>Pseudomonadota</taxon>
        <taxon>Gammaproteobacteria</taxon>
        <taxon>Oceanospirillales</taxon>
        <taxon>Alcanivoracaceae</taxon>
        <taxon>Alloalcanivorax</taxon>
    </lineage>
</organism>
<proteinExistence type="inferred from homology"/>
<dbReference type="Pfam" id="PF00528">
    <property type="entry name" value="BPD_transp_1"/>
    <property type="match status" value="1"/>
</dbReference>
<dbReference type="InterPro" id="IPR000515">
    <property type="entry name" value="MetI-like"/>
</dbReference>
<accession>A0A9Q3UHQ1</accession>
<dbReference type="Proteomes" id="UP001108027">
    <property type="component" value="Unassembled WGS sequence"/>
</dbReference>
<evidence type="ECO:0000256" key="6">
    <source>
        <dbReference type="ARBA" id="ARBA00023136"/>
    </source>
</evidence>
<feature type="transmembrane region" description="Helical" evidence="8">
    <location>
        <begin position="144"/>
        <end position="163"/>
    </location>
</feature>
<dbReference type="PANTHER" id="PTHR43163">
    <property type="entry name" value="DIPEPTIDE TRANSPORT SYSTEM PERMEASE PROTEIN DPPB-RELATED"/>
    <property type="match status" value="1"/>
</dbReference>
<sequence length="307" mass="33610">MTMLNYVMRRALLALLVALTVSFGTFALFYFATDPAQTIAGEDAPQEMVEAIRVQYGFDRPITVQYLDWLGGVLQGDFGQSYFWKQPVVELIREHAKVTLLLAFSALAVTILIALPLGISAALRPNSWVDRFALSTAVSAQAIPNFWLGLMLIILFAVTFPIFPVSGDSSWRHYVLPALVLGASSVPAVMRLTRTGLLDVMGSDYIRTARAKGFTGYRLIVRQALRNALLPIVSVLAVQLGNKLGGSIVTESVFSMNGLGRLAVESIFNSDIPTVQSLILLFVLTFVLLTLAADLINAWLDPRIRMG</sequence>
<evidence type="ECO:0000259" key="9">
    <source>
        <dbReference type="PROSITE" id="PS50928"/>
    </source>
</evidence>
<dbReference type="Gene3D" id="1.10.3720.10">
    <property type="entry name" value="MetI-like"/>
    <property type="match status" value="1"/>
</dbReference>
<name>A0A9Q3UHQ1_9GAMM</name>
<keyword evidence="4 8" id="KW-0812">Transmembrane</keyword>
<dbReference type="PROSITE" id="PS50928">
    <property type="entry name" value="ABC_TM1"/>
    <property type="match status" value="1"/>
</dbReference>
<evidence type="ECO:0000256" key="7">
    <source>
        <dbReference type="ARBA" id="ARBA00024202"/>
    </source>
</evidence>
<comment type="similarity">
    <text evidence="7">Belongs to the binding-protein-dependent transport system permease family. OppBC subfamily.</text>
</comment>
<feature type="domain" description="ABC transmembrane type-1" evidence="9">
    <location>
        <begin position="96"/>
        <end position="293"/>
    </location>
</feature>
<comment type="caution">
    <text evidence="10">The sequence shown here is derived from an EMBL/GenBank/DDBJ whole genome shotgun (WGS) entry which is preliminary data.</text>
</comment>
<reference evidence="10" key="1">
    <citation type="submission" date="2021-10" db="EMBL/GenBank/DDBJ databases">
        <title>The diversity and Nitrogen Metabolism of Culturable Nitrate-Utilizing Bacteria Within the Oxygen Minimum Zone of the Changjiang (Yangtze River)Estuary.</title>
        <authorList>
            <person name="Zhang D."/>
            <person name="Zheng J."/>
            <person name="Liu S."/>
            <person name="He W."/>
        </authorList>
    </citation>
    <scope>NUCLEOTIDE SEQUENCE</scope>
    <source>
        <strain evidence="10">FXH-223</strain>
    </source>
</reference>
<dbReference type="Pfam" id="PF19300">
    <property type="entry name" value="BPD_transp_1_N"/>
    <property type="match status" value="1"/>
</dbReference>
<evidence type="ECO:0000313" key="10">
    <source>
        <dbReference type="EMBL" id="MCC4307197.1"/>
    </source>
</evidence>
<evidence type="ECO:0000256" key="2">
    <source>
        <dbReference type="ARBA" id="ARBA00022448"/>
    </source>
</evidence>
<dbReference type="AlphaFoldDB" id="A0A9Q3UHQ1"/>
<dbReference type="CDD" id="cd06261">
    <property type="entry name" value="TM_PBP2"/>
    <property type="match status" value="1"/>
</dbReference>
<keyword evidence="2 8" id="KW-0813">Transport</keyword>
<evidence type="ECO:0000256" key="1">
    <source>
        <dbReference type="ARBA" id="ARBA00004651"/>
    </source>
</evidence>
<feature type="transmembrane region" description="Helical" evidence="8">
    <location>
        <begin position="278"/>
        <end position="300"/>
    </location>
</feature>
<dbReference type="EMBL" id="JAJGNA010000001">
    <property type="protein sequence ID" value="MCC4307197.1"/>
    <property type="molecule type" value="Genomic_DNA"/>
</dbReference>
<keyword evidence="6 8" id="KW-0472">Membrane</keyword>
<comment type="subcellular location">
    <subcellularLocation>
        <location evidence="1 8">Cell membrane</location>
        <topology evidence="1 8">Multi-pass membrane protein</topology>
    </subcellularLocation>
</comment>
<evidence type="ECO:0000256" key="5">
    <source>
        <dbReference type="ARBA" id="ARBA00022989"/>
    </source>
</evidence>
<protein>
    <submittedName>
        <fullName evidence="10">ABC transporter permease</fullName>
    </submittedName>
</protein>
<evidence type="ECO:0000256" key="4">
    <source>
        <dbReference type="ARBA" id="ARBA00022692"/>
    </source>
</evidence>
<feature type="transmembrane region" description="Helical" evidence="8">
    <location>
        <begin position="100"/>
        <end position="123"/>
    </location>
</feature>
<dbReference type="GO" id="GO:0005886">
    <property type="term" value="C:plasma membrane"/>
    <property type="evidence" value="ECO:0007669"/>
    <property type="project" value="UniProtKB-SubCell"/>
</dbReference>
<keyword evidence="5 8" id="KW-1133">Transmembrane helix</keyword>
<keyword evidence="3" id="KW-1003">Cell membrane</keyword>
<evidence type="ECO:0000256" key="3">
    <source>
        <dbReference type="ARBA" id="ARBA00022475"/>
    </source>
</evidence>
<evidence type="ECO:0000313" key="11">
    <source>
        <dbReference type="Proteomes" id="UP001108027"/>
    </source>
</evidence>
<keyword evidence="11" id="KW-1185">Reference proteome</keyword>
<dbReference type="InterPro" id="IPR035906">
    <property type="entry name" value="MetI-like_sf"/>
</dbReference>
<evidence type="ECO:0000256" key="8">
    <source>
        <dbReference type="RuleBase" id="RU363032"/>
    </source>
</evidence>
<dbReference type="SUPFAM" id="SSF161098">
    <property type="entry name" value="MetI-like"/>
    <property type="match status" value="1"/>
</dbReference>
<dbReference type="InterPro" id="IPR045621">
    <property type="entry name" value="BPD_transp_1_N"/>
</dbReference>